<gene>
    <name evidence="1" type="ORF">BpJC7_19090</name>
</gene>
<dbReference type="AlphaFoldDB" id="A0A5J4J6R0"/>
<reference evidence="1 2" key="1">
    <citation type="submission" date="2019-09" db="EMBL/GenBank/DDBJ databases">
        <title>Draft genome sequence of Bacillus sp. JC-7.</title>
        <authorList>
            <person name="Tanaka N."/>
            <person name="Shiwa Y."/>
            <person name="Fujita N."/>
            <person name="Tanasupawat S."/>
        </authorList>
    </citation>
    <scope>NUCLEOTIDE SEQUENCE [LARGE SCALE GENOMIC DNA]</scope>
    <source>
        <strain evidence="1 2">JC-7</strain>
    </source>
</reference>
<organism evidence="1 2">
    <name type="scientific">Weizmannia acidilactici</name>
    <dbReference type="NCBI Taxonomy" id="2607726"/>
    <lineage>
        <taxon>Bacteria</taxon>
        <taxon>Bacillati</taxon>
        <taxon>Bacillota</taxon>
        <taxon>Bacilli</taxon>
        <taxon>Bacillales</taxon>
        <taxon>Bacillaceae</taxon>
        <taxon>Heyndrickxia</taxon>
    </lineage>
</organism>
<evidence type="ECO:0000313" key="2">
    <source>
        <dbReference type="Proteomes" id="UP000391919"/>
    </source>
</evidence>
<keyword evidence="2" id="KW-1185">Reference proteome</keyword>
<dbReference type="Proteomes" id="UP000391919">
    <property type="component" value="Unassembled WGS sequence"/>
</dbReference>
<accession>A0A5J4J6R0</accession>
<protein>
    <submittedName>
        <fullName evidence="1">Uncharacterized protein</fullName>
    </submittedName>
</protein>
<proteinExistence type="predicted"/>
<dbReference type="EMBL" id="BKZQ01000023">
    <property type="protein sequence ID" value="GER70606.1"/>
    <property type="molecule type" value="Genomic_DNA"/>
</dbReference>
<name>A0A5J4J6R0_9BACI</name>
<sequence>MEGGACIITPVCGLKHVLHEALAAFLFVLDQYTLEDLVKNRLSYRQLLTN</sequence>
<comment type="caution">
    <text evidence="1">The sequence shown here is derived from an EMBL/GenBank/DDBJ whole genome shotgun (WGS) entry which is preliminary data.</text>
</comment>
<evidence type="ECO:0000313" key="1">
    <source>
        <dbReference type="EMBL" id="GER70606.1"/>
    </source>
</evidence>